<dbReference type="Gene3D" id="2.40.160.10">
    <property type="entry name" value="Porin"/>
    <property type="match status" value="1"/>
</dbReference>
<proteinExistence type="predicted"/>
<evidence type="ECO:0000313" key="1">
    <source>
        <dbReference type="EMBL" id="SVA08178.1"/>
    </source>
</evidence>
<reference evidence="1" key="1">
    <citation type="submission" date="2018-05" db="EMBL/GenBank/DDBJ databases">
        <authorList>
            <person name="Lanie J.A."/>
            <person name="Ng W.-L."/>
            <person name="Kazmierczak K.M."/>
            <person name="Andrzejewski T.M."/>
            <person name="Davidsen T.M."/>
            <person name="Wayne K.J."/>
            <person name="Tettelin H."/>
            <person name="Glass J.I."/>
            <person name="Rusch D."/>
            <person name="Podicherti R."/>
            <person name="Tsui H.-C.T."/>
            <person name="Winkler M.E."/>
        </authorList>
    </citation>
    <scope>NUCLEOTIDE SEQUENCE</scope>
</reference>
<dbReference type="EMBL" id="UINC01003654">
    <property type="protein sequence ID" value="SVA08178.1"/>
    <property type="molecule type" value="Genomic_DNA"/>
</dbReference>
<dbReference type="InterPro" id="IPR023614">
    <property type="entry name" value="Porin_dom_sf"/>
</dbReference>
<name>A0A381SXW5_9ZZZZ</name>
<dbReference type="SUPFAM" id="SSF56935">
    <property type="entry name" value="Porins"/>
    <property type="match status" value="1"/>
</dbReference>
<accession>A0A381SXW5</accession>
<gene>
    <name evidence="1" type="ORF">METZ01_LOCUS61032</name>
</gene>
<dbReference type="AlphaFoldDB" id="A0A381SXW5"/>
<sequence length="364" mass="41262">MKLNLGGVLILLLGAVLSDIVAAEPYIAVRTGLTCMECHTNVTGGGIRTPYANRIAQRRIPRRFIKTPDKVKNWTGEISKWLSVGGDLRADYQYVDIPSEDSISESEVEEGLVYIALNLIPDRLIFYVDEQVAPERVANREIFGLFKAFDSKFYAKVGQFFLPYGWRLEDDTAFIRQVPGINFSTPDKGFEVGLETGPWSAQLAVTNGAAGGPDDHSGNQYSLMGSYVRDKWRVGASFNFNDADIGDRQMQNIFFGLRTGPVTWLAQADYIRDESLSAGERGQWLGLVEGNWLFAKGNNLKITYEYFDPDDDVDEDEQTRWSGVWSFFPFQFTETRIGIRLYDGIPQNNRQNRDNFFAELHIYF</sequence>
<protein>
    <submittedName>
        <fullName evidence="1">Uncharacterized protein</fullName>
    </submittedName>
</protein>
<organism evidence="1">
    <name type="scientific">marine metagenome</name>
    <dbReference type="NCBI Taxonomy" id="408172"/>
    <lineage>
        <taxon>unclassified sequences</taxon>
        <taxon>metagenomes</taxon>
        <taxon>ecological metagenomes</taxon>
    </lineage>
</organism>